<evidence type="ECO:0000313" key="1">
    <source>
        <dbReference type="EMBL" id="TKY92030.1"/>
    </source>
</evidence>
<name>A0AC61SBP9_9EURY</name>
<protein>
    <submittedName>
        <fullName evidence="1">Ribose-5-phosphate isomerase RpiA</fullName>
        <ecNumber evidence="1">5.3.1.6</ecNumber>
    </submittedName>
</protein>
<evidence type="ECO:0000313" key="2">
    <source>
        <dbReference type="Proteomes" id="UP000315423"/>
    </source>
</evidence>
<comment type="caution">
    <text evidence="1">The sequence shown here is derived from an EMBL/GenBank/DDBJ whole genome shotgun (WGS) entry which is preliminary data.</text>
</comment>
<sequence>VGLGTGSTTAYAIQALGRRVKEGLNIKGIPTSFQARMIAIECGVPLTILAQDPVVNIAIDGADQVDNDMFVIKGGGGAHTSEKIVACSARQFVVLVDEIKLLDILDHPVPLEVMPDALQLVERQVSELGGKPVLRMAIQKDGPVITDNGNCIIDADFGKIVKPDRLALDLSKCVGVIEHGIFDNAYKIFIGKTDGSIEVLTRKH</sequence>
<dbReference type="EC" id="5.3.1.6" evidence="1"/>
<proteinExistence type="predicted"/>
<feature type="non-terminal residue" evidence="1">
    <location>
        <position position="1"/>
    </location>
</feature>
<keyword evidence="1" id="KW-0413">Isomerase</keyword>
<gene>
    <name evidence="1" type="primary">rpiA</name>
    <name evidence="1" type="ORF">C5S46_02795</name>
</gene>
<dbReference type="Proteomes" id="UP000315423">
    <property type="component" value="Unassembled WGS sequence"/>
</dbReference>
<dbReference type="EMBL" id="QYBA01000085">
    <property type="protein sequence ID" value="TKY92030.1"/>
    <property type="molecule type" value="Genomic_DNA"/>
</dbReference>
<accession>A0AC61SBP9</accession>
<reference evidence="1" key="1">
    <citation type="submission" date="2018-09" db="EMBL/GenBank/DDBJ databases">
        <title>A genomic encyclopedia of anaerobic methanotrophic archaea.</title>
        <authorList>
            <person name="Skennerton C.T."/>
            <person name="Chadwick G.L."/>
            <person name="Laso-Perez R."/>
            <person name="Leu A.O."/>
            <person name="Speth D.R."/>
            <person name="Yu H."/>
            <person name="Morgan-Lang C."/>
            <person name="Hatzenpichler R."/>
            <person name="Goudeau D."/>
            <person name="Malmstrom R."/>
            <person name="Woyke T."/>
            <person name="Hallam S."/>
            <person name="Tyson G.W."/>
            <person name="Wegener G."/>
            <person name="Boetius A."/>
            <person name="Orphan V.J."/>
        </authorList>
    </citation>
    <scope>NUCLEOTIDE SEQUENCE</scope>
    <source>
        <strain evidence="1">CONS3730D10UFb2</strain>
    </source>
</reference>
<organism evidence="1 2">
    <name type="scientific">Candidatus Methanomarinus sp</name>
    <dbReference type="NCBI Taxonomy" id="3386244"/>
    <lineage>
        <taxon>Archaea</taxon>
        <taxon>Methanobacteriati</taxon>
        <taxon>Methanobacteriota</taxon>
        <taxon>Stenosarchaea group</taxon>
        <taxon>Methanomicrobia</taxon>
        <taxon>Methanosarcinales</taxon>
        <taxon>ANME-2 cluster</taxon>
        <taxon>Candidatus Methanocomedenaceae</taxon>
        <taxon>Candidatus Methanomarinus</taxon>
    </lineage>
</organism>